<evidence type="ECO:0000313" key="6">
    <source>
        <dbReference type="Proteomes" id="UP001303373"/>
    </source>
</evidence>
<evidence type="ECO:0000259" key="4">
    <source>
        <dbReference type="Pfam" id="PF01494"/>
    </source>
</evidence>
<gene>
    <name evidence="5" type="ORF">R9X50_00134000</name>
</gene>
<sequence length="487" mass="53847">MPGRTAKPHVFNVQSSLSKRNTSVIKRVFRYNSNIIYPCTLTSTPSDNGSERSKLFPGLQLLTMPNSKNILISGAGIAGPALAFLLTRCGHKCTIVERASQFRNAGQQIDISGNGLKVVKLMGLYHQAKEISCGESGLRFVNAKNETQAEFKAEDSDDKFTFVKDIEIMRGALADLLKNVTEHDTEYIFGNYITALREQDSCISVSFNEGLDRDFDLVVAADGLGSKTRGLVFNKDEVKYNSLNQCFALMSIPYEKQDGTWARWLAAPGRRCVFLRPRPNEGVTGAYLAFIGPDSGKIGRASAEEQKIEFARRFKDVDWEVPRILRELKSDRMVNFYAQEVAQVNTTNWVKGRVVLLGDAGYCPSPITGQGTSLAFIGAYILAGCITSMPNDLPSALLQYEKQLRPFVEKLQKLPPGGPKILNPETTWGIRILWTCLYSASVLQGFGARVLQYIIEPLSAIFGSKELVLPTYPSLEPALVKEDSAKS</sequence>
<keyword evidence="1" id="KW-0285">Flavoprotein</keyword>
<dbReference type="GO" id="GO:0071949">
    <property type="term" value="F:FAD binding"/>
    <property type="evidence" value="ECO:0007669"/>
    <property type="project" value="InterPro"/>
</dbReference>
<dbReference type="AlphaFoldDB" id="A0AAQ3LYY3"/>
<name>A0AAQ3LYY3_9PEZI</name>
<keyword evidence="3" id="KW-0560">Oxidoreductase</keyword>
<dbReference type="SUPFAM" id="SSF51905">
    <property type="entry name" value="FAD/NAD(P)-binding domain"/>
    <property type="match status" value="1"/>
</dbReference>
<evidence type="ECO:0000256" key="2">
    <source>
        <dbReference type="ARBA" id="ARBA00022827"/>
    </source>
</evidence>
<dbReference type="PRINTS" id="PR00420">
    <property type="entry name" value="RNGMNOXGNASE"/>
</dbReference>
<dbReference type="Gene3D" id="3.30.9.10">
    <property type="entry name" value="D-Amino Acid Oxidase, subunit A, domain 2"/>
    <property type="match status" value="1"/>
</dbReference>
<dbReference type="InterPro" id="IPR036188">
    <property type="entry name" value="FAD/NAD-bd_sf"/>
</dbReference>
<evidence type="ECO:0000256" key="3">
    <source>
        <dbReference type="ARBA" id="ARBA00023002"/>
    </source>
</evidence>
<dbReference type="PANTHER" id="PTHR46865:SF2">
    <property type="entry name" value="MONOOXYGENASE"/>
    <property type="match status" value="1"/>
</dbReference>
<reference evidence="5 6" key="1">
    <citation type="submission" date="2023-11" db="EMBL/GenBank/DDBJ databases">
        <title>An acidophilic fungus is an integral part of prey digestion in a carnivorous sundew plant.</title>
        <authorList>
            <person name="Tsai I.J."/>
        </authorList>
    </citation>
    <scope>NUCLEOTIDE SEQUENCE [LARGE SCALE GENOMIC DNA]</scope>
    <source>
        <strain evidence="5">169a</strain>
    </source>
</reference>
<evidence type="ECO:0000313" key="5">
    <source>
        <dbReference type="EMBL" id="WPG98548.1"/>
    </source>
</evidence>
<dbReference type="GO" id="GO:0016491">
    <property type="term" value="F:oxidoreductase activity"/>
    <property type="evidence" value="ECO:0007669"/>
    <property type="project" value="UniProtKB-KW"/>
</dbReference>
<keyword evidence="2" id="KW-0274">FAD</keyword>
<dbReference type="InterPro" id="IPR051704">
    <property type="entry name" value="FAD_aromatic-hydroxylase"/>
</dbReference>
<proteinExistence type="predicted"/>
<dbReference type="PANTHER" id="PTHR46865">
    <property type="entry name" value="OXIDOREDUCTASE-RELATED"/>
    <property type="match status" value="1"/>
</dbReference>
<keyword evidence="6" id="KW-1185">Reference proteome</keyword>
<dbReference type="InterPro" id="IPR002938">
    <property type="entry name" value="FAD-bd"/>
</dbReference>
<accession>A0AAQ3LYY3</accession>
<feature type="domain" description="FAD-binding" evidence="4">
    <location>
        <begin position="70"/>
        <end position="411"/>
    </location>
</feature>
<dbReference type="Proteomes" id="UP001303373">
    <property type="component" value="Chromosome 2"/>
</dbReference>
<evidence type="ECO:0000256" key="1">
    <source>
        <dbReference type="ARBA" id="ARBA00022630"/>
    </source>
</evidence>
<organism evidence="5 6">
    <name type="scientific">Acrodontium crateriforme</name>
    <dbReference type="NCBI Taxonomy" id="150365"/>
    <lineage>
        <taxon>Eukaryota</taxon>
        <taxon>Fungi</taxon>
        <taxon>Dikarya</taxon>
        <taxon>Ascomycota</taxon>
        <taxon>Pezizomycotina</taxon>
        <taxon>Dothideomycetes</taxon>
        <taxon>Dothideomycetidae</taxon>
        <taxon>Mycosphaerellales</taxon>
        <taxon>Teratosphaeriaceae</taxon>
        <taxon>Acrodontium</taxon>
    </lineage>
</organism>
<dbReference type="EMBL" id="CP138581">
    <property type="protein sequence ID" value="WPG98548.1"/>
    <property type="molecule type" value="Genomic_DNA"/>
</dbReference>
<protein>
    <recommendedName>
        <fullName evidence="4">FAD-binding domain-containing protein</fullName>
    </recommendedName>
</protein>
<dbReference type="Gene3D" id="3.50.50.60">
    <property type="entry name" value="FAD/NAD(P)-binding domain"/>
    <property type="match status" value="1"/>
</dbReference>
<dbReference type="Pfam" id="PF01494">
    <property type="entry name" value="FAD_binding_3"/>
    <property type="match status" value="1"/>
</dbReference>